<organism evidence="1 2">
    <name type="scientific">Clostridium tyrobutyricum DIVETGP</name>
    <dbReference type="NCBI Taxonomy" id="1408889"/>
    <lineage>
        <taxon>Bacteria</taxon>
        <taxon>Bacillati</taxon>
        <taxon>Bacillota</taxon>
        <taxon>Clostridia</taxon>
        <taxon>Eubacteriales</taxon>
        <taxon>Clostridiaceae</taxon>
        <taxon>Clostridium</taxon>
    </lineage>
</organism>
<comment type="caution">
    <text evidence="1">The sequence shown here is derived from an EMBL/GenBank/DDBJ whole genome shotgun (WGS) entry which is preliminary data.</text>
</comment>
<sequence length="73" mass="8402">MKDYLIWLKSGESISGTAKKDILEMLKDRFKDHKEEREIISFPDEEGGVILDMDRVEAIAINKCIENNKAGFK</sequence>
<gene>
    <name evidence="1" type="ORF">CTDIVETGP_1557</name>
</gene>
<keyword evidence="2" id="KW-1185">Reference proteome</keyword>
<accession>W6NHB8</accession>
<dbReference type="OrthoDB" id="1932585at2"/>
<dbReference type="Proteomes" id="UP000019482">
    <property type="component" value="Unassembled WGS sequence"/>
</dbReference>
<evidence type="ECO:0000313" key="1">
    <source>
        <dbReference type="EMBL" id="CDL91487.1"/>
    </source>
</evidence>
<reference evidence="1 2" key="1">
    <citation type="journal article" date="2015" name="Genome Announc.">
        <title>Draft Genome Sequence of Clostridium tyrobutyricum Strain DIVETGP, Isolated from Cow's Milk for Grana Padano Production.</title>
        <authorList>
            <person name="Soggiu A."/>
            <person name="Piras C."/>
            <person name="Gaiarsa S."/>
            <person name="Sassera D."/>
            <person name="Roncada P."/>
            <person name="Bendixen E."/>
            <person name="Brasca M."/>
            <person name="Bonizzi L."/>
        </authorList>
    </citation>
    <scope>NUCLEOTIDE SEQUENCE [LARGE SCALE GENOMIC DNA]</scope>
    <source>
        <strain evidence="1 2">DIVETGP</strain>
    </source>
</reference>
<dbReference type="AlphaFoldDB" id="W6NHB8"/>
<protein>
    <submittedName>
        <fullName evidence="1">Uncharacterized protein</fullName>
    </submittedName>
</protein>
<proteinExistence type="predicted"/>
<dbReference type="EMBL" id="CBXI010000024">
    <property type="protein sequence ID" value="CDL91487.1"/>
    <property type="molecule type" value="Genomic_DNA"/>
</dbReference>
<dbReference type="RefSeq" id="WP_017895719.1">
    <property type="nucleotide sequence ID" value="NZ_CBXI010000024.1"/>
</dbReference>
<dbReference type="GeneID" id="29419707"/>
<evidence type="ECO:0000313" key="2">
    <source>
        <dbReference type="Proteomes" id="UP000019482"/>
    </source>
</evidence>
<name>W6NHB8_CLOTY</name>